<organism evidence="6 7">
    <name type="scientific">Acidovorax soli</name>
    <dbReference type="NCBI Taxonomy" id="592050"/>
    <lineage>
        <taxon>Bacteria</taxon>
        <taxon>Pseudomonadati</taxon>
        <taxon>Pseudomonadota</taxon>
        <taxon>Betaproteobacteria</taxon>
        <taxon>Burkholderiales</taxon>
        <taxon>Comamonadaceae</taxon>
        <taxon>Acidovorax</taxon>
    </lineage>
</organism>
<evidence type="ECO:0000256" key="2">
    <source>
        <dbReference type="ARBA" id="ARBA00023015"/>
    </source>
</evidence>
<sequence length="314" mass="34592">MDLHLRDLRFFETVARLGHLGRAAEAVGRSQPALTKCIQRLEELVGSPLFERAGRGIRLTRVGEVLLARCSLLRSASDELVREVRDFAEGAAGQVTLGSGPIAAEHLVPELCRAVLAEAPRVRIDVVVGPSAELRAQLRQGRLDLLVGLAVDGDPGLESHGLVEDVVVVAAARTHPVFRRRKLEQRTLLDYGWALPSAHIPSRQWLDLAFSARGLPTPEVRLESGSIALLPRMVARTELLTFVSRHTLALERGAALREVALPATTLRRMLGVTHRRTGYLSPATQRVLGLLRERSEELYGHVVPSDTHAPRRRR</sequence>
<dbReference type="Pfam" id="PF03466">
    <property type="entry name" value="LysR_substrate"/>
    <property type="match status" value="1"/>
</dbReference>
<keyword evidence="3 6" id="KW-0238">DNA-binding</keyword>
<keyword evidence="4" id="KW-0804">Transcription</keyword>
<dbReference type="InterPro" id="IPR000847">
    <property type="entry name" value="LysR_HTH_N"/>
</dbReference>
<dbReference type="RefSeq" id="WP_184862225.1">
    <property type="nucleotide sequence ID" value="NZ_JACHLK010000012.1"/>
</dbReference>
<dbReference type="PROSITE" id="PS50931">
    <property type="entry name" value="HTH_LYSR"/>
    <property type="match status" value="1"/>
</dbReference>
<dbReference type="Gene3D" id="1.10.10.10">
    <property type="entry name" value="Winged helix-like DNA-binding domain superfamily/Winged helix DNA-binding domain"/>
    <property type="match status" value="1"/>
</dbReference>
<proteinExistence type="inferred from homology"/>
<dbReference type="InterPro" id="IPR050950">
    <property type="entry name" value="HTH-type_LysR_regulators"/>
</dbReference>
<protein>
    <submittedName>
        <fullName evidence="6">DNA-binding transcriptional LysR family regulator</fullName>
    </submittedName>
</protein>
<evidence type="ECO:0000313" key="6">
    <source>
        <dbReference type="EMBL" id="MBB6562337.1"/>
    </source>
</evidence>
<dbReference type="Pfam" id="PF00126">
    <property type="entry name" value="HTH_1"/>
    <property type="match status" value="1"/>
</dbReference>
<dbReference type="PANTHER" id="PTHR30419:SF8">
    <property type="entry name" value="NITROGEN ASSIMILATION TRANSCRIPTIONAL ACTIVATOR-RELATED"/>
    <property type="match status" value="1"/>
</dbReference>
<dbReference type="GO" id="GO:0003677">
    <property type="term" value="F:DNA binding"/>
    <property type="evidence" value="ECO:0007669"/>
    <property type="project" value="UniProtKB-KW"/>
</dbReference>
<reference evidence="6 7" key="1">
    <citation type="submission" date="2020-08" db="EMBL/GenBank/DDBJ databases">
        <title>Functional genomics of gut bacteria from endangered species of beetles.</title>
        <authorList>
            <person name="Carlos-Shanley C."/>
        </authorList>
    </citation>
    <scope>NUCLEOTIDE SEQUENCE [LARGE SCALE GENOMIC DNA]</scope>
    <source>
        <strain evidence="6 7">S00198</strain>
    </source>
</reference>
<dbReference type="GO" id="GO:0003700">
    <property type="term" value="F:DNA-binding transcription factor activity"/>
    <property type="evidence" value="ECO:0007669"/>
    <property type="project" value="InterPro"/>
</dbReference>
<dbReference type="Proteomes" id="UP000575083">
    <property type="component" value="Unassembled WGS sequence"/>
</dbReference>
<dbReference type="FunFam" id="1.10.10.10:FF:000001">
    <property type="entry name" value="LysR family transcriptional regulator"/>
    <property type="match status" value="1"/>
</dbReference>
<evidence type="ECO:0000259" key="5">
    <source>
        <dbReference type="PROSITE" id="PS50931"/>
    </source>
</evidence>
<keyword evidence="7" id="KW-1185">Reference proteome</keyword>
<dbReference type="PANTHER" id="PTHR30419">
    <property type="entry name" value="HTH-TYPE TRANSCRIPTIONAL REGULATOR YBHD"/>
    <property type="match status" value="1"/>
</dbReference>
<comment type="similarity">
    <text evidence="1">Belongs to the LysR transcriptional regulatory family.</text>
</comment>
<dbReference type="GO" id="GO:0005829">
    <property type="term" value="C:cytosol"/>
    <property type="evidence" value="ECO:0007669"/>
    <property type="project" value="TreeGrafter"/>
</dbReference>
<dbReference type="InterPro" id="IPR036388">
    <property type="entry name" value="WH-like_DNA-bd_sf"/>
</dbReference>
<feature type="domain" description="HTH lysR-type" evidence="5">
    <location>
        <begin position="1"/>
        <end position="60"/>
    </location>
</feature>
<dbReference type="InterPro" id="IPR036390">
    <property type="entry name" value="WH_DNA-bd_sf"/>
</dbReference>
<dbReference type="SUPFAM" id="SSF46785">
    <property type="entry name" value="Winged helix' DNA-binding domain"/>
    <property type="match status" value="1"/>
</dbReference>
<evidence type="ECO:0000256" key="3">
    <source>
        <dbReference type="ARBA" id="ARBA00023125"/>
    </source>
</evidence>
<comment type="caution">
    <text evidence="6">The sequence shown here is derived from an EMBL/GenBank/DDBJ whole genome shotgun (WGS) entry which is preliminary data.</text>
</comment>
<gene>
    <name evidence="6" type="ORF">HNP48_005047</name>
</gene>
<dbReference type="EMBL" id="JACHLK010000012">
    <property type="protein sequence ID" value="MBB6562337.1"/>
    <property type="molecule type" value="Genomic_DNA"/>
</dbReference>
<evidence type="ECO:0000313" key="7">
    <source>
        <dbReference type="Proteomes" id="UP000575083"/>
    </source>
</evidence>
<evidence type="ECO:0000256" key="1">
    <source>
        <dbReference type="ARBA" id="ARBA00009437"/>
    </source>
</evidence>
<evidence type="ECO:0000256" key="4">
    <source>
        <dbReference type="ARBA" id="ARBA00023163"/>
    </source>
</evidence>
<keyword evidence="2" id="KW-0805">Transcription regulation</keyword>
<accession>A0A7X0UBG9</accession>
<dbReference type="AlphaFoldDB" id="A0A7X0UBG9"/>
<dbReference type="PRINTS" id="PR00039">
    <property type="entry name" value="HTHLYSR"/>
</dbReference>
<name>A0A7X0UBG9_9BURK</name>
<dbReference type="Gene3D" id="3.40.190.290">
    <property type="match status" value="1"/>
</dbReference>
<dbReference type="InterPro" id="IPR005119">
    <property type="entry name" value="LysR_subst-bd"/>
</dbReference>
<dbReference type="SUPFAM" id="SSF53850">
    <property type="entry name" value="Periplasmic binding protein-like II"/>
    <property type="match status" value="1"/>
</dbReference>